<dbReference type="InterPro" id="IPR015421">
    <property type="entry name" value="PyrdxlP-dep_Trfase_major"/>
</dbReference>
<dbReference type="PANTHER" id="PTHR43092:SF2">
    <property type="entry name" value="HERCYNYLCYSTEINE SULFOXIDE LYASE"/>
    <property type="match status" value="1"/>
</dbReference>
<dbReference type="Gene3D" id="3.40.640.10">
    <property type="entry name" value="Type I PLP-dependent aspartate aminotransferase-like (Major domain)"/>
    <property type="match status" value="1"/>
</dbReference>
<dbReference type="PANTHER" id="PTHR43092">
    <property type="entry name" value="L-CYSTEINE DESULFHYDRASE"/>
    <property type="match status" value="1"/>
</dbReference>
<dbReference type="InterPro" id="IPR015424">
    <property type="entry name" value="PyrdxlP-dep_Trfase"/>
</dbReference>
<dbReference type="SUPFAM" id="SSF53383">
    <property type="entry name" value="PLP-dependent transferases"/>
    <property type="match status" value="1"/>
</dbReference>
<dbReference type="Proteomes" id="UP000193642">
    <property type="component" value="Unassembled WGS sequence"/>
</dbReference>
<evidence type="ECO:0008006" key="4">
    <source>
        <dbReference type="Google" id="ProtNLM"/>
    </source>
</evidence>
<organism evidence="2 3">
    <name type="scientific">Rhizoclosmatium globosum</name>
    <dbReference type="NCBI Taxonomy" id="329046"/>
    <lineage>
        <taxon>Eukaryota</taxon>
        <taxon>Fungi</taxon>
        <taxon>Fungi incertae sedis</taxon>
        <taxon>Chytridiomycota</taxon>
        <taxon>Chytridiomycota incertae sedis</taxon>
        <taxon>Chytridiomycetes</taxon>
        <taxon>Chytridiales</taxon>
        <taxon>Chytriomycetaceae</taxon>
        <taxon>Rhizoclosmatium</taxon>
    </lineage>
</organism>
<dbReference type="STRING" id="329046.A0A1Y2B333"/>
<protein>
    <recommendedName>
        <fullName evidence="4">PLP-dependent transferase</fullName>
    </recommendedName>
</protein>
<dbReference type="AlphaFoldDB" id="A0A1Y2B333"/>
<proteinExistence type="predicted"/>
<evidence type="ECO:0000256" key="1">
    <source>
        <dbReference type="ARBA" id="ARBA00022898"/>
    </source>
</evidence>
<keyword evidence="3" id="KW-1185">Reference proteome</keyword>
<evidence type="ECO:0000313" key="2">
    <source>
        <dbReference type="EMBL" id="ORY29248.1"/>
    </source>
</evidence>
<dbReference type="OrthoDB" id="5978656at2759"/>
<comment type="caution">
    <text evidence="2">The sequence shown here is derived from an EMBL/GenBank/DDBJ whole genome shotgun (WGS) entry which is preliminary data.</text>
</comment>
<accession>A0A1Y2B333</accession>
<evidence type="ECO:0000313" key="3">
    <source>
        <dbReference type="Proteomes" id="UP000193642"/>
    </source>
</evidence>
<sequence length="349" mass="38549">MNTQPPPPPPPSFGSQQMRAEFMLDPKYLALNHGSFGATPSKVFADRIAQMRMIETNPDHLVKVTFDGLLDKALVPVSCLLGLEGDLGSLVFTNNATTGLNAVLRSLKQILRSTGRYPKPTALKAQKILYFSTVYDKLLFAINYTCQNDGFLLFKSTLNIPFPLRTCFRSYDAITSLPAVITPSKNLQSFSESRNPDLLDAAHAIGQIPFDLSEIKPDFCVTIYTSGSTVGTNDISAFLTTHSALAFRAWIGGESAIQTYCHTLLLAAPKSLYASMATIAVPETPFVTPLLMSKVSVFLTREQNCSVYPFKHGGRYWVRVSAQVYLNEGDFEKLAELLYRVFYGELAVE</sequence>
<keyword evidence="1" id="KW-0663">Pyridoxal phosphate</keyword>
<name>A0A1Y2B333_9FUNG</name>
<dbReference type="EMBL" id="MCGO01000089">
    <property type="protein sequence ID" value="ORY29248.1"/>
    <property type="molecule type" value="Genomic_DNA"/>
</dbReference>
<reference evidence="2 3" key="1">
    <citation type="submission" date="2016-07" db="EMBL/GenBank/DDBJ databases">
        <title>Pervasive Adenine N6-methylation of Active Genes in Fungi.</title>
        <authorList>
            <consortium name="DOE Joint Genome Institute"/>
            <person name="Mondo S.J."/>
            <person name="Dannebaum R.O."/>
            <person name="Kuo R.C."/>
            <person name="Labutti K."/>
            <person name="Haridas S."/>
            <person name="Kuo A."/>
            <person name="Salamov A."/>
            <person name="Ahrendt S.R."/>
            <person name="Lipzen A."/>
            <person name="Sullivan W."/>
            <person name="Andreopoulos W.B."/>
            <person name="Clum A."/>
            <person name="Lindquist E."/>
            <person name="Daum C."/>
            <person name="Ramamoorthy G.K."/>
            <person name="Gryganskyi A."/>
            <person name="Culley D."/>
            <person name="Magnuson J.K."/>
            <person name="James T.Y."/>
            <person name="O'Malley M.A."/>
            <person name="Stajich J.E."/>
            <person name="Spatafora J.W."/>
            <person name="Visel A."/>
            <person name="Grigoriev I.V."/>
        </authorList>
    </citation>
    <scope>NUCLEOTIDE SEQUENCE [LARGE SCALE GENOMIC DNA]</scope>
    <source>
        <strain evidence="2 3">JEL800</strain>
    </source>
</reference>
<gene>
    <name evidence="2" type="ORF">BCR33DRAFT_724754</name>
</gene>